<dbReference type="RefSeq" id="WP_086499056.1">
    <property type="nucleotide sequence ID" value="NZ_MSSV01000003.1"/>
</dbReference>
<reference evidence="1 3" key="1">
    <citation type="submission" date="2018-06" db="EMBL/GenBank/DDBJ databases">
        <title>Genomic Encyclopedia of Archaeal and Bacterial Type Strains, Phase II (KMG-II): from individual species to whole genera.</title>
        <authorList>
            <person name="Goeker M."/>
        </authorList>
    </citation>
    <scope>NUCLEOTIDE SEQUENCE [LARGE SCALE GENOMIC DNA]</scope>
    <source>
        <strain evidence="1 3">DSM 22686</strain>
    </source>
</reference>
<accession>A0A2W7RFB5</accession>
<dbReference type="AlphaFoldDB" id="A0A2W7RFB5"/>
<name>A0A2W7RFB5_9BACT</name>
<evidence type="ECO:0000313" key="3">
    <source>
        <dbReference type="Proteomes" id="UP000249115"/>
    </source>
</evidence>
<sequence length="64" mass="7265">MRESLSLSLLIFLLGITSCQEIPDGIQALDDQVEELYVSKVPEYESKLKHLTHWASISRSKCKS</sequence>
<gene>
    <name evidence="2" type="ORF">ESW18_07795</name>
    <name evidence="1" type="ORF">LV84_00801</name>
</gene>
<reference evidence="2 4" key="2">
    <citation type="submission" date="2019-08" db="EMBL/GenBank/DDBJ databases">
        <title>Genome of Algoriphagus ratkowskyi IC026.</title>
        <authorList>
            <person name="Bowman J.P."/>
        </authorList>
    </citation>
    <scope>NUCLEOTIDE SEQUENCE [LARGE SCALE GENOMIC DNA]</scope>
    <source>
        <strain evidence="2 4">IC026</strain>
    </source>
</reference>
<evidence type="ECO:0000313" key="1">
    <source>
        <dbReference type="EMBL" id="PZX59593.1"/>
    </source>
</evidence>
<dbReference type="EMBL" id="QKZU01000003">
    <property type="protein sequence ID" value="PZX59593.1"/>
    <property type="molecule type" value="Genomic_DNA"/>
</dbReference>
<protein>
    <submittedName>
        <fullName evidence="1">Uncharacterized protein</fullName>
    </submittedName>
</protein>
<keyword evidence="4" id="KW-1185">Reference proteome</keyword>
<dbReference type="Proteomes" id="UP000321927">
    <property type="component" value="Unassembled WGS sequence"/>
</dbReference>
<comment type="caution">
    <text evidence="1">The sequence shown here is derived from an EMBL/GenBank/DDBJ whole genome shotgun (WGS) entry which is preliminary data.</text>
</comment>
<dbReference type="EMBL" id="VORV01000004">
    <property type="protein sequence ID" value="TXD78683.1"/>
    <property type="molecule type" value="Genomic_DNA"/>
</dbReference>
<evidence type="ECO:0000313" key="2">
    <source>
        <dbReference type="EMBL" id="TXD78683.1"/>
    </source>
</evidence>
<proteinExistence type="predicted"/>
<evidence type="ECO:0000313" key="4">
    <source>
        <dbReference type="Proteomes" id="UP000321927"/>
    </source>
</evidence>
<organism evidence="1 3">
    <name type="scientific">Algoriphagus ratkowskyi</name>
    <dbReference type="NCBI Taxonomy" id="57028"/>
    <lineage>
        <taxon>Bacteria</taxon>
        <taxon>Pseudomonadati</taxon>
        <taxon>Bacteroidota</taxon>
        <taxon>Cytophagia</taxon>
        <taxon>Cytophagales</taxon>
        <taxon>Cyclobacteriaceae</taxon>
        <taxon>Algoriphagus</taxon>
    </lineage>
</organism>
<dbReference type="PROSITE" id="PS51257">
    <property type="entry name" value="PROKAR_LIPOPROTEIN"/>
    <property type="match status" value="1"/>
</dbReference>
<dbReference type="Proteomes" id="UP000249115">
    <property type="component" value="Unassembled WGS sequence"/>
</dbReference>